<dbReference type="EMBL" id="KV417537">
    <property type="protein sequence ID" value="KZP22811.1"/>
    <property type="molecule type" value="Genomic_DNA"/>
</dbReference>
<evidence type="ECO:0000313" key="2">
    <source>
        <dbReference type="Proteomes" id="UP000076532"/>
    </source>
</evidence>
<organism evidence="1 2">
    <name type="scientific">Athelia psychrophila</name>
    <dbReference type="NCBI Taxonomy" id="1759441"/>
    <lineage>
        <taxon>Eukaryota</taxon>
        <taxon>Fungi</taxon>
        <taxon>Dikarya</taxon>
        <taxon>Basidiomycota</taxon>
        <taxon>Agaricomycotina</taxon>
        <taxon>Agaricomycetes</taxon>
        <taxon>Agaricomycetidae</taxon>
        <taxon>Atheliales</taxon>
        <taxon>Atheliaceae</taxon>
        <taxon>Athelia</taxon>
    </lineage>
</organism>
<name>A0A166LCJ4_9AGAM</name>
<reference evidence="1 2" key="1">
    <citation type="journal article" date="2016" name="Mol. Biol. Evol.">
        <title>Comparative Genomics of Early-Diverging Mushroom-Forming Fungi Provides Insights into the Origins of Lignocellulose Decay Capabilities.</title>
        <authorList>
            <person name="Nagy L.G."/>
            <person name="Riley R."/>
            <person name="Tritt A."/>
            <person name="Adam C."/>
            <person name="Daum C."/>
            <person name="Floudas D."/>
            <person name="Sun H."/>
            <person name="Yadav J.S."/>
            <person name="Pangilinan J."/>
            <person name="Larsson K.H."/>
            <person name="Matsuura K."/>
            <person name="Barry K."/>
            <person name="Labutti K."/>
            <person name="Kuo R."/>
            <person name="Ohm R.A."/>
            <person name="Bhattacharya S.S."/>
            <person name="Shirouzu T."/>
            <person name="Yoshinaga Y."/>
            <person name="Martin F.M."/>
            <person name="Grigoriev I.V."/>
            <person name="Hibbett D.S."/>
        </authorList>
    </citation>
    <scope>NUCLEOTIDE SEQUENCE [LARGE SCALE GENOMIC DNA]</scope>
    <source>
        <strain evidence="1 2">CBS 109695</strain>
    </source>
</reference>
<dbReference type="AlphaFoldDB" id="A0A166LCJ4"/>
<protein>
    <submittedName>
        <fullName evidence="1">Uncharacterized protein</fullName>
    </submittedName>
</protein>
<accession>A0A166LCJ4</accession>
<gene>
    <name evidence="1" type="ORF">FIBSPDRAFT_930966</name>
</gene>
<proteinExistence type="predicted"/>
<evidence type="ECO:0000313" key="1">
    <source>
        <dbReference type="EMBL" id="KZP22811.1"/>
    </source>
</evidence>
<sequence length="169" mass="19031">MRCGWLLIRRRRKLQCGCHYKALHTVVITNCKTAMLYPRLTLASPCHLPPRPPASRSPISMVEVKIGGERSLRGFDVAVGDPVGRRGGRIEINAYVCKLARALQQQRERAALAESGRGGHVEEERLATRTAEVRIDDDDVVERLWEWRWQRGDVIVGVVAVGVATEWSH</sequence>
<keyword evidence="2" id="KW-1185">Reference proteome</keyword>
<dbReference type="Proteomes" id="UP000076532">
    <property type="component" value="Unassembled WGS sequence"/>
</dbReference>